<name>A0A345Y3D2_9NEIS</name>
<evidence type="ECO:0000313" key="2">
    <source>
        <dbReference type="EMBL" id="AXK38434.1"/>
    </source>
</evidence>
<evidence type="ECO:0000313" key="3">
    <source>
        <dbReference type="Proteomes" id="UP000254537"/>
    </source>
</evidence>
<dbReference type="EMBL" id="CP031337">
    <property type="protein sequence ID" value="AXK38434.1"/>
    <property type="molecule type" value="Genomic_DNA"/>
</dbReference>
<feature type="region of interest" description="Disordered" evidence="1">
    <location>
        <begin position="41"/>
        <end position="69"/>
    </location>
</feature>
<dbReference type="Proteomes" id="UP000254537">
    <property type="component" value="Chromosome"/>
</dbReference>
<sequence>MLGADALQQCRRHRQEQSALLAGLAQVVQQVQAADEAVEHHRRLADARQPGERRFADRPAVRADRDQFGRPAQRLAERVDHRAEAAPEADLEVFAGDAAVRGLPQRKAAEVLAVYGGEKGGKQVVHGDSRTGDAGGFEERGGHLMQSIRLYSYPKSIWMYFIIRFYA</sequence>
<proteinExistence type="predicted"/>
<dbReference type="KEGG" id="ccah:DWG20_02750"/>
<dbReference type="AlphaFoldDB" id="A0A345Y3D2"/>
<protein>
    <submittedName>
        <fullName evidence="2">Uncharacterized protein</fullName>
    </submittedName>
</protein>
<feature type="compositionally biased region" description="Basic and acidic residues" evidence="1">
    <location>
        <begin position="44"/>
        <end position="68"/>
    </location>
</feature>
<organism evidence="2 3">
    <name type="scientific">Crenobacter cavernae</name>
    <dbReference type="NCBI Taxonomy" id="2290923"/>
    <lineage>
        <taxon>Bacteria</taxon>
        <taxon>Pseudomonadati</taxon>
        <taxon>Pseudomonadota</taxon>
        <taxon>Betaproteobacteria</taxon>
        <taxon>Neisseriales</taxon>
        <taxon>Neisseriaceae</taxon>
        <taxon>Crenobacter</taxon>
    </lineage>
</organism>
<evidence type="ECO:0000256" key="1">
    <source>
        <dbReference type="SAM" id="MobiDB-lite"/>
    </source>
</evidence>
<accession>A0A345Y3D2</accession>
<gene>
    <name evidence="2" type="ORF">DWG20_02750</name>
</gene>
<reference evidence="2 3" key="1">
    <citation type="submission" date="2018-07" db="EMBL/GenBank/DDBJ databases">
        <title>Crenobacter cavernae sp. nov., isolated from a karst cave.</title>
        <authorList>
            <person name="Zhu H."/>
        </authorList>
    </citation>
    <scope>NUCLEOTIDE SEQUENCE [LARGE SCALE GENOMIC DNA]</scope>
    <source>
        <strain evidence="2 3">K1W11S-77</strain>
    </source>
</reference>